<dbReference type="GO" id="GO:0017168">
    <property type="term" value="F:5-oxoprolinase (ATP-hydrolyzing) activity"/>
    <property type="evidence" value="ECO:0007669"/>
    <property type="project" value="TreeGrafter"/>
</dbReference>
<name>A0A9D4EF21_DREPO</name>
<reference evidence="2" key="2">
    <citation type="submission" date="2020-11" db="EMBL/GenBank/DDBJ databases">
        <authorList>
            <person name="McCartney M.A."/>
            <person name="Auch B."/>
            <person name="Kono T."/>
            <person name="Mallez S."/>
            <person name="Becker A."/>
            <person name="Gohl D.M."/>
            <person name="Silverstein K.A.T."/>
            <person name="Koren S."/>
            <person name="Bechman K.B."/>
            <person name="Herman A."/>
            <person name="Abrahante J.E."/>
            <person name="Garbe J."/>
        </authorList>
    </citation>
    <scope>NUCLEOTIDE SEQUENCE</scope>
    <source>
        <strain evidence="2">Duluth1</strain>
        <tissue evidence="2">Whole animal</tissue>
    </source>
</reference>
<dbReference type="PANTHER" id="PTHR11365:SF2">
    <property type="entry name" value="5-OXOPROLINASE"/>
    <property type="match status" value="1"/>
</dbReference>
<evidence type="ECO:0000259" key="1">
    <source>
        <dbReference type="Pfam" id="PF01968"/>
    </source>
</evidence>
<keyword evidence="3" id="KW-1185">Reference proteome</keyword>
<dbReference type="AlphaFoldDB" id="A0A9D4EF21"/>
<dbReference type="EMBL" id="JAIWYP010000009">
    <property type="protein sequence ID" value="KAH3777000.1"/>
    <property type="molecule type" value="Genomic_DNA"/>
</dbReference>
<dbReference type="Pfam" id="PF01968">
    <property type="entry name" value="Hydantoinase_A"/>
    <property type="match status" value="1"/>
</dbReference>
<reference evidence="2" key="1">
    <citation type="journal article" date="2019" name="bioRxiv">
        <title>The Genome of the Zebra Mussel, Dreissena polymorpha: A Resource for Invasive Species Research.</title>
        <authorList>
            <person name="McCartney M.A."/>
            <person name="Auch B."/>
            <person name="Kono T."/>
            <person name="Mallez S."/>
            <person name="Zhang Y."/>
            <person name="Obille A."/>
            <person name="Becker A."/>
            <person name="Abrahante J.E."/>
            <person name="Garbe J."/>
            <person name="Badalamenti J.P."/>
            <person name="Herman A."/>
            <person name="Mangelson H."/>
            <person name="Liachko I."/>
            <person name="Sullivan S."/>
            <person name="Sone E.D."/>
            <person name="Koren S."/>
            <person name="Silverstein K.A.T."/>
            <person name="Beckman K.B."/>
            <person name="Gohl D.M."/>
        </authorList>
    </citation>
    <scope>NUCLEOTIDE SEQUENCE</scope>
    <source>
        <strain evidence="2">Duluth1</strain>
        <tissue evidence="2">Whole animal</tissue>
    </source>
</reference>
<feature type="domain" description="Hydantoinase A/oxoprolinase" evidence="1">
    <location>
        <begin position="9"/>
        <end position="63"/>
    </location>
</feature>
<protein>
    <recommendedName>
        <fullName evidence="1">Hydantoinase A/oxoprolinase domain-containing protein</fullName>
    </recommendedName>
</protein>
<gene>
    <name evidence="2" type="ORF">DPMN_178434</name>
</gene>
<dbReference type="Proteomes" id="UP000828390">
    <property type="component" value="Unassembled WGS sequence"/>
</dbReference>
<organism evidence="2 3">
    <name type="scientific">Dreissena polymorpha</name>
    <name type="common">Zebra mussel</name>
    <name type="synonym">Mytilus polymorpha</name>
    <dbReference type="NCBI Taxonomy" id="45954"/>
    <lineage>
        <taxon>Eukaryota</taxon>
        <taxon>Metazoa</taxon>
        <taxon>Spiralia</taxon>
        <taxon>Lophotrochozoa</taxon>
        <taxon>Mollusca</taxon>
        <taxon>Bivalvia</taxon>
        <taxon>Autobranchia</taxon>
        <taxon>Heteroconchia</taxon>
        <taxon>Euheterodonta</taxon>
        <taxon>Imparidentia</taxon>
        <taxon>Neoheterodontei</taxon>
        <taxon>Myida</taxon>
        <taxon>Dreissenoidea</taxon>
        <taxon>Dreissenidae</taxon>
        <taxon>Dreissena</taxon>
    </lineage>
</organism>
<sequence>MIMAYVFLFKGGPLTVTDANLCLSRLLPEYFPKIFGKGQDQPLDVAATKAAFLKLTEEVCTNIRDTF</sequence>
<dbReference type="InterPro" id="IPR002821">
    <property type="entry name" value="Hydantoinase_A"/>
</dbReference>
<accession>A0A9D4EF21</accession>
<evidence type="ECO:0000313" key="3">
    <source>
        <dbReference type="Proteomes" id="UP000828390"/>
    </source>
</evidence>
<proteinExistence type="predicted"/>
<dbReference type="GO" id="GO:0006749">
    <property type="term" value="P:glutathione metabolic process"/>
    <property type="evidence" value="ECO:0007669"/>
    <property type="project" value="TreeGrafter"/>
</dbReference>
<dbReference type="GO" id="GO:0005829">
    <property type="term" value="C:cytosol"/>
    <property type="evidence" value="ECO:0007669"/>
    <property type="project" value="TreeGrafter"/>
</dbReference>
<comment type="caution">
    <text evidence="2">The sequence shown here is derived from an EMBL/GenBank/DDBJ whole genome shotgun (WGS) entry which is preliminary data.</text>
</comment>
<dbReference type="InterPro" id="IPR045079">
    <property type="entry name" value="Oxoprolinase-like"/>
</dbReference>
<dbReference type="PANTHER" id="PTHR11365">
    <property type="entry name" value="5-OXOPROLINASE RELATED"/>
    <property type="match status" value="1"/>
</dbReference>
<evidence type="ECO:0000313" key="2">
    <source>
        <dbReference type="EMBL" id="KAH3777000.1"/>
    </source>
</evidence>